<dbReference type="InterPro" id="IPR036179">
    <property type="entry name" value="Ig-like_dom_sf"/>
</dbReference>
<feature type="region of interest" description="Disordered" evidence="1">
    <location>
        <begin position="957"/>
        <end position="978"/>
    </location>
</feature>
<protein>
    <submittedName>
        <fullName evidence="6">Adhesion G protein-coupled receptor B3-like</fullName>
    </submittedName>
</protein>
<dbReference type="Proteomes" id="UP000504635">
    <property type="component" value="Unplaced"/>
</dbReference>
<feature type="transmembrane region" description="Helical" evidence="2">
    <location>
        <begin position="711"/>
        <end position="733"/>
    </location>
</feature>
<dbReference type="InterPro" id="IPR036445">
    <property type="entry name" value="GPCR_2_extracell_dom_sf"/>
</dbReference>
<dbReference type="AlphaFoldDB" id="A0A6J2YG99"/>
<dbReference type="KEGG" id="soy:115886766"/>
<accession>A0A6J2YG99</accession>
<dbReference type="Pfam" id="PF13927">
    <property type="entry name" value="Ig_3"/>
    <property type="match status" value="1"/>
</dbReference>
<evidence type="ECO:0000313" key="6">
    <source>
        <dbReference type="RefSeq" id="XP_030761910.1"/>
    </source>
</evidence>
<keyword evidence="2" id="KW-1133">Transmembrane helix</keyword>
<feature type="transmembrane region" description="Helical" evidence="2">
    <location>
        <begin position="607"/>
        <end position="624"/>
    </location>
</feature>
<dbReference type="InterPro" id="IPR013783">
    <property type="entry name" value="Ig-like_fold"/>
</dbReference>
<dbReference type="SUPFAM" id="SSF48726">
    <property type="entry name" value="Immunoglobulin"/>
    <property type="match status" value="1"/>
</dbReference>
<dbReference type="PROSITE" id="PS50835">
    <property type="entry name" value="IG_LIKE"/>
    <property type="match status" value="1"/>
</dbReference>
<feature type="region of interest" description="Disordered" evidence="1">
    <location>
        <begin position="1028"/>
        <end position="1050"/>
    </location>
</feature>
<feature type="transmembrane region" description="Helical" evidence="2">
    <location>
        <begin position="568"/>
        <end position="595"/>
    </location>
</feature>
<dbReference type="InParanoid" id="A0A6J2YG99"/>
<feature type="region of interest" description="Disordered" evidence="1">
    <location>
        <begin position="1072"/>
        <end position="1116"/>
    </location>
</feature>
<evidence type="ECO:0000313" key="5">
    <source>
        <dbReference type="Proteomes" id="UP000504635"/>
    </source>
</evidence>
<gene>
    <name evidence="6" type="primary">LOC115886766</name>
</gene>
<organism evidence="5 6">
    <name type="scientific">Sitophilus oryzae</name>
    <name type="common">Rice weevil</name>
    <name type="synonym">Curculio oryzae</name>
    <dbReference type="NCBI Taxonomy" id="7048"/>
    <lineage>
        <taxon>Eukaryota</taxon>
        <taxon>Metazoa</taxon>
        <taxon>Ecdysozoa</taxon>
        <taxon>Arthropoda</taxon>
        <taxon>Hexapoda</taxon>
        <taxon>Insecta</taxon>
        <taxon>Pterygota</taxon>
        <taxon>Neoptera</taxon>
        <taxon>Endopterygota</taxon>
        <taxon>Coleoptera</taxon>
        <taxon>Polyphaga</taxon>
        <taxon>Cucujiformia</taxon>
        <taxon>Curculionidae</taxon>
        <taxon>Dryophthorinae</taxon>
        <taxon>Sitophilus</taxon>
    </lineage>
</organism>
<feature type="region of interest" description="Disordered" evidence="1">
    <location>
        <begin position="903"/>
        <end position="923"/>
    </location>
</feature>
<dbReference type="PANTHER" id="PTHR45813:SF8">
    <property type="entry name" value="IG-LIKE DOMAIN-CONTAINING PROTEIN"/>
    <property type="match status" value="1"/>
</dbReference>
<proteinExistence type="predicted"/>
<evidence type="ECO:0000259" key="3">
    <source>
        <dbReference type="PROSITE" id="PS50227"/>
    </source>
</evidence>
<evidence type="ECO:0000256" key="2">
    <source>
        <dbReference type="SAM" id="Phobius"/>
    </source>
</evidence>
<keyword evidence="2" id="KW-0812">Transmembrane</keyword>
<feature type="transmembrane region" description="Helical" evidence="2">
    <location>
        <begin position="790"/>
        <end position="807"/>
    </location>
</feature>
<dbReference type="InterPro" id="IPR007110">
    <property type="entry name" value="Ig-like_dom"/>
</dbReference>
<dbReference type="PROSITE" id="PS50227">
    <property type="entry name" value="G_PROTEIN_RECEP_F2_3"/>
    <property type="match status" value="1"/>
</dbReference>
<dbReference type="OrthoDB" id="6138650at2759"/>
<keyword evidence="2" id="KW-0472">Membrane</keyword>
<feature type="compositionally biased region" description="Polar residues" evidence="1">
    <location>
        <begin position="914"/>
        <end position="923"/>
    </location>
</feature>
<dbReference type="Gene3D" id="2.60.40.10">
    <property type="entry name" value="Immunoglobulins"/>
    <property type="match status" value="1"/>
</dbReference>
<dbReference type="RefSeq" id="XP_030761910.1">
    <property type="nucleotide sequence ID" value="XM_030906050.1"/>
</dbReference>
<feature type="domain" description="G-protein coupled receptors family 2 profile 1" evidence="3">
    <location>
        <begin position="199"/>
        <end position="256"/>
    </location>
</feature>
<dbReference type="Pfam" id="PF02793">
    <property type="entry name" value="HRM"/>
    <property type="match status" value="1"/>
</dbReference>
<dbReference type="GeneID" id="115886766"/>
<feature type="transmembrane region" description="Helical" evidence="2">
    <location>
        <begin position="754"/>
        <end position="778"/>
    </location>
</feature>
<evidence type="ECO:0000259" key="4">
    <source>
        <dbReference type="PROSITE" id="PS50835"/>
    </source>
</evidence>
<feature type="domain" description="Ig-like" evidence="4">
    <location>
        <begin position="62"/>
        <end position="144"/>
    </location>
</feature>
<dbReference type="GO" id="GO:0016020">
    <property type="term" value="C:membrane"/>
    <property type="evidence" value="ECO:0007669"/>
    <property type="project" value="InterPro"/>
</dbReference>
<keyword evidence="5" id="KW-1185">Reference proteome</keyword>
<name>A0A6J2YG99_SITOR</name>
<dbReference type="PANTHER" id="PTHR45813">
    <property type="entry name" value="IG-LIKE DOMAIN-CONTAINING PROTEIN"/>
    <property type="match status" value="1"/>
</dbReference>
<dbReference type="InterPro" id="IPR051587">
    <property type="entry name" value="Adhesion_GPCR"/>
</dbReference>
<feature type="transmembrane region" description="Helical" evidence="2">
    <location>
        <begin position="671"/>
        <end position="691"/>
    </location>
</feature>
<reference evidence="6" key="1">
    <citation type="submission" date="2025-08" db="UniProtKB">
        <authorList>
            <consortium name="RefSeq"/>
        </authorList>
    </citation>
    <scope>IDENTIFICATION</scope>
    <source>
        <tissue evidence="6">Gonads</tissue>
    </source>
</reference>
<dbReference type="Gene3D" id="4.10.1240.10">
    <property type="entry name" value="GPCR, family 2, extracellular hormone receptor domain"/>
    <property type="match status" value="1"/>
</dbReference>
<evidence type="ECO:0000256" key="1">
    <source>
        <dbReference type="SAM" id="MobiDB-lite"/>
    </source>
</evidence>
<sequence>MSGADVTFQVYCPKKDEKKVKNVLNKWIDRGHVGNVTVSEKDNSIKTALSIQSVDINQAGVIRENDEFILSCVARGSPTTTFRWFKDGLLMNLTYTRQKWIKLIKDPHVTDQYTALLAVERARRHDEGKFTCQVEDFNIQQCMSKFVRVRRRPAVRMEPMSLTVKKKDITYSCLVQDSTTSSEKVIHVYVLDREGVHTCPEESSYDLVWPETAPDTDYVQECPKDFSGIVVRKCSLRDGKKPAWEKPDFSQCTHRTLETVYDDFEQLKLGYAATSIDTLLKAIMEYVTITQRGNLRPGEGARILTIIEEILTFIGQVKINYFTTNQAASVIYRVIDQILSTPEALLRPQEINLLQKTLFSQLGLAEFQLGDDMGLRYFNLTLNTFMVTVFQQNPKQSTFQVPVLTKKLSDEESWISAKLTLHRTTKRLELFGCVIYKNISAFFPPKSFLRTKDGTEIQYQIYSQITALAPILRNSTGSDQADVTVDFSHFPDFPEDDVSSGGGKWEVKCGYAPLDSLAQTWDVDKCEVKGQVRSEVTRCLCPGYGAYVLLLVMAQPEAKATPTEPHKFVLICSFLCCIFLTIFTTICLGLSFFFVKKSSLIILKLQCSFSLFLCEILFTIAILLEPPQKYYMIFLTFLEMFLLLSISSHLSKLLIVFTELIHVPKPVTSKYTVIGIISGVPLITIFGNHLAYKTMDISLKSWWMIENSLAFNIFVTVVSIVTALFIFIYLSVVKKLKELIASQEKHEKALNKRIALIRRSGCIFFVLLAFSVSSILYINNEKLMWSTYQFSAVNLIVGLVLTICYIIKSENGFKEICGKKRHVDDSFFNGDTGNPLQFMTKQETEIDSQSTIRRQDIQQISLKSMEPLKISASRTQSISNAFESCLQSSSNFCDVSLKETSTLPRDKSQHQIEPYNSSPPTFRKLQTNNSFSQSPDILSQKVCVELDLVASSICSSKPEKETTKDVKTTTPKVEKKSEHKTVRIMFPPKVIITPDDAISRILESDNNSSERTQPDGHDDIIPSIETVSEVSRSPSSPQHSPSYSEDNLDGVLDSISHDLDYLLNRSDEFDSNVKPSTLSRKVSKPPGASVVNQIPEELIKDESTSGPEGIMLRTNC</sequence>
<dbReference type="GO" id="GO:0007189">
    <property type="term" value="P:adenylate cyclase-activating G protein-coupled receptor signaling pathway"/>
    <property type="evidence" value="ECO:0007669"/>
    <property type="project" value="TreeGrafter"/>
</dbReference>
<dbReference type="GO" id="GO:0004930">
    <property type="term" value="F:G protein-coupled receptor activity"/>
    <property type="evidence" value="ECO:0007669"/>
    <property type="project" value="InterPro"/>
</dbReference>
<feature type="compositionally biased region" description="Low complexity" evidence="1">
    <location>
        <begin position="1028"/>
        <end position="1044"/>
    </location>
</feature>
<feature type="transmembrane region" description="Helical" evidence="2">
    <location>
        <begin position="630"/>
        <end position="650"/>
    </location>
</feature>
<dbReference type="InterPro" id="IPR001879">
    <property type="entry name" value="GPCR_2_extracellular_dom"/>
</dbReference>